<keyword evidence="5 8" id="KW-1133">Transmembrane helix</keyword>
<evidence type="ECO:0000256" key="8">
    <source>
        <dbReference type="SAM" id="Phobius"/>
    </source>
</evidence>
<dbReference type="PANTHER" id="PTHR30561:SF0">
    <property type="entry name" value="GUANIDINIUM EXPORTER"/>
    <property type="match status" value="1"/>
</dbReference>
<dbReference type="SUPFAM" id="SSF103481">
    <property type="entry name" value="Multidrug resistance efflux transporter EmrE"/>
    <property type="match status" value="1"/>
</dbReference>
<dbReference type="RefSeq" id="WP_076613993.1">
    <property type="nucleotide sequence ID" value="NZ_CP019323.1"/>
</dbReference>
<evidence type="ECO:0000256" key="3">
    <source>
        <dbReference type="ARBA" id="ARBA00022475"/>
    </source>
</evidence>
<dbReference type="Proteomes" id="UP000187499">
    <property type="component" value="Chromosome"/>
</dbReference>
<dbReference type="OrthoDB" id="21828at2"/>
<feature type="transmembrane region" description="Helical" evidence="8">
    <location>
        <begin position="87"/>
        <end position="103"/>
    </location>
</feature>
<comment type="similarity">
    <text evidence="7">Belongs to the drug/metabolite transporter (DMT) superfamily. Small multidrug resistance (SMR) (TC 2.A.7.1) family.</text>
</comment>
<proteinExistence type="inferred from homology"/>
<evidence type="ECO:0000256" key="5">
    <source>
        <dbReference type="ARBA" id="ARBA00022989"/>
    </source>
</evidence>
<protein>
    <submittedName>
        <fullName evidence="9">QacE family quaternary ammonium compound efflux SMR transporter</fullName>
    </submittedName>
</protein>
<accession>A0A1P8Q115</accession>
<dbReference type="Gene3D" id="1.10.3730.20">
    <property type="match status" value="1"/>
</dbReference>
<gene>
    <name evidence="9" type="ORF">BTM29_02475</name>
</gene>
<evidence type="ECO:0000256" key="6">
    <source>
        <dbReference type="ARBA" id="ARBA00023136"/>
    </source>
</evidence>
<dbReference type="KEGG" id="lalw:BTM29_02475"/>
<keyword evidence="10" id="KW-1185">Reference proteome</keyword>
<evidence type="ECO:0000256" key="7">
    <source>
        <dbReference type="RuleBase" id="RU003942"/>
    </source>
</evidence>
<feature type="transmembrane region" description="Helical" evidence="8">
    <location>
        <begin position="30"/>
        <end position="50"/>
    </location>
</feature>
<dbReference type="GO" id="GO:0005886">
    <property type="term" value="C:plasma membrane"/>
    <property type="evidence" value="ECO:0007669"/>
    <property type="project" value="UniProtKB-SubCell"/>
</dbReference>
<dbReference type="InterPro" id="IPR000390">
    <property type="entry name" value="Small_drug/metabolite_transptr"/>
</dbReference>
<dbReference type="InterPro" id="IPR045324">
    <property type="entry name" value="Small_multidrug_res"/>
</dbReference>
<dbReference type="AlphaFoldDB" id="A0A1P8Q115"/>
<organism evidence="9 10">
    <name type="scientific">Companilactobacillus allii</name>
    <dbReference type="NCBI Taxonomy" id="1847728"/>
    <lineage>
        <taxon>Bacteria</taxon>
        <taxon>Bacillati</taxon>
        <taxon>Bacillota</taxon>
        <taxon>Bacilli</taxon>
        <taxon>Lactobacillales</taxon>
        <taxon>Lactobacillaceae</taxon>
        <taxon>Companilactobacillus</taxon>
    </lineage>
</organism>
<evidence type="ECO:0000256" key="2">
    <source>
        <dbReference type="ARBA" id="ARBA00022448"/>
    </source>
</evidence>
<feature type="transmembrane region" description="Helical" evidence="8">
    <location>
        <begin position="6"/>
        <end position="23"/>
    </location>
</feature>
<name>A0A1P8Q115_9LACO</name>
<dbReference type="STRING" id="1847728.BTM29_02475"/>
<dbReference type="PANTHER" id="PTHR30561">
    <property type="entry name" value="SMR FAMILY PROTON-DEPENDENT DRUG EFFLUX TRANSPORTER SUGE"/>
    <property type="match status" value="1"/>
</dbReference>
<keyword evidence="4 7" id="KW-0812">Transmembrane</keyword>
<dbReference type="InterPro" id="IPR037185">
    <property type="entry name" value="EmrE-like"/>
</dbReference>
<evidence type="ECO:0000256" key="4">
    <source>
        <dbReference type="ARBA" id="ARBA00022692"/>
    </source>
</evidence>
<comment type="subcellular location">
    <subcellularLocation>
        <location evidence="1 7">Cell membrane</location>
        <topology evidence="1 7">Multi-pass membrane protein</topology>
    </subcellularLocation>
</comment>
<evidence type="ECO:0000313" key="9">
    <source>
        <dbReference type="EMBL" id="APX71489.1"/>
    </source>
</evidence>
<evidence type="ECO:0000313" key="10">
    <source>
        <dbReference type="Proteomes" id="UP000187499"/>
    </source>
</evidence>
<evidence type="ECO:0000256" key="1">
    <source>
        <dbReference type="ARBA" id="ARBA00004651"/>
    </source>
</evidence>
<feature type="transmembrane region" description="Helical" evidence="8">
    <location>
        <begin position="56"/>
        <end position="78"/>
    </location>
</feature>
<dbReference type="GO" id="GO:0022857">
    <property type="term" value="F:transmembrane transporter activity"/>
    <property type="evidence" value="ECO:0007669"/>
    <property type="project" value="InterPro"/>
</dbReference>
<keyword evidence="6 8" id="KW-0472">Membrane</keyword>
<dbReference type="Pfam" id="PF00893">
    <property type="entry name" value="Multi_Drug_Res"/>
    <property type="match status" value="1"/>
</dbReference>
<reference evidence="10" key="1">
    <citation type="submission" date="2016-12" db="EMBL/GenBank/DDBJ databases">
        <authorList>
            <person name="Jung M.Y."/>
            <person name="Lee S.H."/>
        </authorList>
    </citation>
    <scope>NUCLEOTIDE SEQUENCE [LARGE SCALE GENOMIC DNA]</scope>
    <source>
        <strain evidence="10">WiKim39</strain>
    </source>
</reference>
<keyword evidence="2" id="KW-0813">Transport</keyword>
<keyword evidence="3" id="KW-1003">Cell membrane</keyword>
<sequence>MDWIFLILAGCGEMSGVTFLGFYSASKKKLALVGMVTSFVFSFSLLYLSLQTLPMSIAYSIWTGIGAAGGSLMNMWIFHESRSFKRFFFIFLIIIAVIGLKFVN</sequence>
<dbReference type="EMBL" id="CP019323">
    <property type="protein sequence ID" value="APX71489.1"/>
    <property type="molecule type" value="Genomic_DNA"/>
</dbReference>